<comment type="caution">
    <text evidence="10">The sequence shown here is derived from an EMBL/GenBank/DDBJ whole genome shotgun (WGS) entry which is preliminary data.</text>
</comment>
<evidence type="ECO:0000259" key="9">
    <source>
        <dbReference type="Pfam" id="PF07687"/>
    </source>
</evidence>
<protein>
    <submittedName>
        <fullName evidence="10">Cytosol non-specific dipeptidase</fullName>
        <ecNumber evidence="10">3.4.13.18</ecNumber>
    </submittedName>
</protein>
<evidence type="ECO:0000256" key="8">
    <source>
        <dbReference type="ARBA" id="ARBA00023285"/>
    </source>
</evidence>
<dbReference type="PANTHER" id="PTHR43501">
    <property type="entry name" value="CYTOSOL NON-SPECIFIC DIPEPTIDASE"/>
    <property type="match status" value="1"/>
</dbReference>
<keyword evidence="10" id="KW-0224">Dipeptidase</keyword>
<dbReference type="GO" id="GO:0006508">
    <property type="term" value="P:proteolysis"/>
    <property type="evidence" value="ECO:0007669"/>
    <property type="project" value="UniProtKB-KW"/>
</dbReference>
<name>A0A644W2R4_9ZZZZ</name>
<dbReference type="NCBIfam" id="TIGR01893">
    <property type="entry name" value="aa-his-dipept"/>
    <property type="match status" value="1"/>
</dbReference>
<dbReference type="CDD" id="cd03890">
    <property type="entry name" value="M20_pepD"/>
    <property type="match status" value="1"/>
</dbReference>
<evidence type="ECO:0000256" key="1">
    <source>
        <dbReference type="ARBA" id="ARBA00001941"/>
    </source>
</evidence>
<dbReference type="Pfam" id="PF01546">
    <property type="entry name" value="Peptidase_M20"/>
    <property type="match status" value="1"/>
</dbReference>
<dbReference type="FunFam" id="3.40.630.10:FF:000018">
    <property type="entry name" value="Aminoacyl-histidine dipeptidase PepD"/>
    <property type="match status" value="1"/>
</dbReference>
<dbReference type="EC" id="3.4.13.18" evidence="10"/>
<evidence type="ECO:0000256" key="7">
    <source>
        <dbReference type="ARBA" id="ARBA00023049"/>
    </source>
</evidence>
<dbReference type="InterPro" id="IPR011650">
    <property type="entry name" value="Peptidase_M20_dimer"/>
</dbReference>
<dbReference type="GO" id="GO:0046872">
    <property type="term" value="F:metal ion binding"/>
    <property type="evidence" value="ECO:0007669"/>
    <property type="project" value="UniProtKB-KW"/>
</dbReference>
<evidence type="ECO:0000256" key="5">
    <source>
        <dbReference type="ARBA" id="ARBA00022801"/>
    </source>
</evidence>
<keyword evidence="5 10" id="KW-0378">Hydrolase</keyword>
<comment type="cofactor">
    <cofactor evidence="2">
        <name>Zn(2+)</name>
        <dbReference type="ChEBI" id="CHEBI:29105"/>
    </cofactor>
</comment>
<proteinExistence type="predicted"/>
<dbReference type="PANTHER" id="PTHR43501:SF1">
    <property type="entry name" value="CYTOSOL NON-SPECIFIC DIPEPTIDASE"/>
    <property type="match status" value="1"/>
</dbReference>
<dbReference type="GO" id="GO:0070573">
    <property type="term" value="F:metallodipeptidase activity"/>
    <property type="evidence" value="ECO:0007669"/>
    <property type="project" value="TreeGrafter"/>
</dbReference>
<sequence>MQSAVQGLKPENLWRYFSELSDIPRESGNEEGVRQFLLAFAKEHNLEAVVDTIGNVIIRKQAYKGYEDRPWVALQGHMDMVCVKEEGSSHDFAKDPIKLVRDGDFLKADKTTLGGDNGIAIALVLDILADPDCKHGPIEAIFTVSEETGLTGAFNVEQKHINSRLMINLDSEEEGVLYIGCAGGIEVRSFLPVTWSKVDPSGKAFLLTANGMLGGHSGAEIHQQRANAIKVVARVLHQAPDFQVFKAEGGTKRNVIPSVCMAAVVVKAEDEHALRALLEKVQAELSGEYELSDPGLTLSLTETALPERTVDCETSRRFFTALYAAHHGVDAMSMSIPGIVETSSNLAIIRLEEDGFKVISSHRSSVLSARDDIAHRFASVFTLIGSHVRFEGAYPSWKPNPHSVLTGFCAKAYEEYSGKKPTITAIHAGLECGIINSRIEGMDSVSFGPDMYDVHSVKERLSISSVERISGFTRHLLSIIE</sequence>
<gene>
    <name evidence="10" type="primary">pepD_13</name>
    <name evidence="10" type="ORF">SDC9_43199</name>
</gene>
<evidence type="ECO:0000256" key="6">
    <source>
        <dbReference type="ARBA" id="ARBA00022833"/>
    </source>
</evidence>
<dbReference type="EMBL" id="VSSQ01000536">
    <property type="protein sequence ID" value="MPL97012.1"/>
    <property type="molecule type" value="Genomic_DNA"/>
</dbReference>
<dbReference type="GO" id="GO:0005829">
    <property type="term" value="C:cytosol"/>
    <property type="evidence" value="ECO:0007669"/>
    <property type="project" value="TreeGrafter"/>
</dbReference>
<evidence type="ECO:0000256" key="4">
    <source>
        <dbReference type="ARBA" id="ARBA00022723"/>
    </source>
</evidence>
<dbReference type="SUPFAM" id="SSF53187">
    <property type="entry name" value="Zn-dependent exopeptidases"/>
    <property type="match status" value="1"/>
</dbReference>
<keyword evidence="7" id="KW-0482">Metalloprotease</keyword>
<keyword evidence="6" id="KW-0862">Zinc</keyword>
<dbReference type="InterPro" id="IPR036264">
    <property type="entry name" value="Bact_exopeptidase_dim_dom"/>
</dbReference>
<evidence type="ECO:0000313" key="10">
    <source>
        <dbReference type="EMBL" id="MPL97012.1"/>
    </source>
</evidence>
<keyword evidence="4" id="KW-0479">Metal-binding</keyword>
<dbReference type="InterPro" id="IPR001160">
    <property type="entry name" value="Peptidase_M20C"/>
</dbReference>
<dbReference type="Pfam" id="PF07687">
    <property type="entry name" value="M20_dimer"/>
    <property type="match status" value="1"/>
</dbReference>
<keyword evidence="3" id="KW-0645">Protease</keyword>
<dbReference type="FunFam" id="3.40.630.10:FF:000015">
    <property type="entry name" value="Aminoacyl-histidine dipeptidase PepD"/>
    <property type="match status" value="1"/>
</dbReference>
<dbReference type="PIRSF" id="PIRSF016599">
    <property type="entry name" value="Xaa-His_dipept"/>
    <property type="match status" value="1"/>
</dbReference>
<evidence type="ECO:0000256" key="3">
    <source>
        <dbReference type="ARBA" id="ARBA00022670"/>
    </source>
</evidence>
<feature type="domain" description="Peptidase M20 dimerisation" evidence="9">
    <location>
        <begin position="210"/>
        <end position="289"/>
    </location>
</feature>
<keyword evidence="8" id="KW-0170">Cobalt</keyword>
<accession>A0A644W2R4</accession>
<evidence type="ECO:0000256" key="2">
    <source>
        <dbReference type="ARBA" id="ARBA00001947"/>
    </source>
</evidence>
<organism evidence="10">
    <name type="scientific">bioreactor metagenome</name>
    <dbReference type="NCBI Taxonomy" id="1076179"/>
    <lineage>
        <taxon>unclassified sequences</taxon>
        <taxon>metagenomes</taxon>
        <taxon>ecological metagenomes</taxon>
    </lineage>
</organism>
<dbReference type="AlphaFoldDB" id="A0A644W2R4"/>
<comment type="cofactor">
    <cofactor evidence="1">
        <name>Co(2+)</name>
        <dbReference type="ChEBI" id="CHEBI:48828"/>
    </cofactor>
</comment>
<dbReference type="SUPFAM" id="SSF55031">
    <property type="entry name" value="Bacterial exopeptidase dimerisation domain"/>
    <property type="match status" value="1"/>
</dbReference>
<dbReference type="PRINTS" id="PR00934">
    <property type="entry name" value="XHISDIPTASE"/>
</dbReference>
<dbReference type="InterPro" id="IPR002933">
    <property type="entry name" value="Peptidase_M20"/>
</dbReference>
<reference evidence="10" key="1">
    <citation type="submission" date="2019-08" db="EMBL/GenBank/DDBJ databases">
        <authorList>
            <person name="Kucharzyk K."/>
            <person name="Murdoch R.W."/>
            <person name="Higgins S."/>
            <person name="Loffler F."/>
        </authorList>
    </citation>
    <scope>NUCLEOTIDE SEQUENCE</scope>
</reference>
<dbReference type="Gene3D" id="3.40.630.10">
    <property type="entry name" value="Zn peptidases"/>
    <property type="match status" value="2"/>
</dbReference>